<sequence>MGWDRQWQLVCCFRSYHTMKRQRSSLPSRSAGN</sequence>
<proteinExistence type="predicted"/>
<evidence type="ECO:0000313" key="1">
    <source>
        <dbReference type="EMBL" id="CCX05578.1"/>
    </source>
</evidence>
<dbReference type="EMBL" id="HF935261">
    <property type="protein sequence ID" value="CCX05578.1"/>
    <property type="molecule type" value="Genomic_DNA"/>
</dbReference>
<protein>
    <submittedName>
        <fullName evidence="1">Uncharacterized protein</fullName>
    </submittedName>
</protein>
<organism evidence="1 2">
    <name type="scientific">Pyronema omphalodes (strain CBS 100304)</name>
    <name type="common">Pyronema confluens</name>
    <dbReference type="NCBI Taxonomy" id="1076935"/>
    <lineage>
        <taxon>Eukaryota</taxon>
        <taxon>Fungi</taxon>
        <taxon>Dikarya</taxon>
        <taxon>Ascomycota</taxon>
        <taxon>Pezizomycotina</taxon>
        <taxon>Pezizomycetes</taxon>
        <taxon>Pezizales</taxon>
        <taxon>Pyronemataceae</taxon>
        <taxon>Pyronema</taxon>
    </lineage>
</organism>
<dbReference type="AlphaFoldDB" id="U4KVH5"/>
<evidence type="ECO:0000313" key="2">
    <source>
        <dbReference type="Proteomes" id="UP000018144"/>
    </source>
</evidence>
<dbReference type="Proteomes" id="UP000018144">
    <property type="component" value="Unassembled WGS sequence"/>
</dbReference>
<reference evidence="1 2" key="1">
    <citation type="journal article" date="2013" name="PLoS Genet.">
        <title>The genome and development-dependent transcriptomes of Pyronema confluens: a window into fungal evolution.</title>
        <authorList>
            <person name="Traeger S."/>
            <person name="Altegoer F."/>
            <person name="Freitag M."/>
            <person name="Gabaldon T."/>
            <person name="Kempken F."/>
            <person name="Kumar A."/>
            <person name="Marcet-Houben M."/>
            <person name="Poggeler S."/>
            <person name="Stajich J.E."/>
            <person name="Nowrousian M."/>
        </authorList>
    </citation>
    <scope>NUCLEOTIDE SEQUENCE [LARGE SCALE GENOMIC DNA]</scope>
    <source>
        <strain evidence="2">CBS 100304</strain>
        <tissue evidence="1">Vegetative mycelium</tissue>
    </source>
</reference>
<gene>
    <name evidence="1" type="ORF">PCON_05165</name>
</gene>
<keyword evidence="2" id="KW-1185">Reference proteome</keyword>
<name>U4KVH5_PYROM</name>
<accession>U4KVH5</accession>